<evidence type="ECO:0000313" key="1">
    <source>
        <dbReference type="EMBL" id="MCC8430633.1"/>
    </source>
</evidence>
<reference evidence="1 2" key="1">
    <citation type="submission" date="2021-11" db="EMBL/GenBank/DDBJ databases">
        <authorList>
            <person name="Lee D.-H."/>
            <person name="Kim S.-B."/>
        </authorList>
    </citation>
    <scope>NUCLEOTIDE SEQUENCE [LARGE SCALE GENOMIC DNA]</scope>
    <source>
        <strain evidence="1 2">KCTC 52223</strain>
    </source>
</reference>
<proteinExistence type="predicted"/>
<name>A0ABS8KX57_9HYPH</name>
<organism evidence="1 2">
    <name type="scientific">Reyranella aquatilis</name>
    <dbReference type="NCBI Taxonomy" id="2035356"/>
    <lineage>
        <taxon>Bacteria</taxon>
        <taxon>Pseudomonadati</taxon>
        <taxon>Pseudomonadota</taxon>
        <taxon>Alphaproteobacteria</taxon>
        <taxon>Hyphomicrobiales</taxon>
        <taxon>Reyranellaceae</taxon>
        <taxon>Reyranella</taxon>
    </lineage>
</organism>
<comment type="caution">
    <text evidence="1">The sequence shown here is derived from an EMBL/GenBank/DDBJ whole genome shotgun (WGS) entry which is preliminary data.</text>
</comment>
<dbReference type="RefSeq" id="WP_156716909.1">
    <property type="nucleotide sequence ID" value="NZ_JAJISD010000007.1"/>
</dbReference>
<accession>A0ABS8KX57</accession>
<evidence type="ECO:0000313" key="2">
    <source>
        <dbReference type="Proteomes" id="UP001198862"/>
    </source>
</evidence>
<sequence>MRDDANSIALEILCEAYNYTSGRPQKWVDLGRIAQRLLLPETGAVEEAARLA</sequence>
<dbReference type="Proteomes" id="UP001198862">
    <property type="component" value="Unassembled WGS sequence"/>
</dbReference>
<gene>
    <name evidence="1" type="ORF">LJ725_16805</name>
</gene>
<dbReference type="EMBL" id="JAJISD010000007">
    <property type="protein sequence ID" value="MCC8430633.1"/>
    <property type="molecule type" value="Genomic_DNA"/>
</dbReference>
<protein>
    <submittedName>
        <fullName evidence="1">Uncharacterized protein</fullName>
    </submittedName>
</protein>
<keyword evidence="2" id="KW-1185">Reference proteome</keyword>